<accession>A0A5A8EBJ4</accession>
<feature type="compositionally biased region" description="Polar residues" evidence="1">
    <location>
        <begin position="764"/>
        <end position="773"/>
    </location>
</feature>
<evidence type="ECO:0000256" key="1">
    <source>
        <dbReference type="SAM" id="MobiDB-lite"/>
    </source>
</evidence>
<feature type="compositionally biased region" description="Gly residues" evidence="1">
    <location>
        <begin position="809"/>
        <end position="821"/>
    </location>
</feature>
<dbReference type="EMBL" id="VLTO01000017">
    <property type="protein sequence ID" value="KAA0174962.1"/>
    <property type="molecule type" value="Genomic_DNA"/>
</dbReference>
<proteinExistence type="predicted"/>
<evidence type="ECO:0000313" key="3">
    <source>
        <dbReference type="Proteomes" id="UP000322899"/>
    </source>
</evidence>
<gene>
    <name evidence="2" type="ORF">FNF27_03494</name>
</gene>
<sequence length="1175" mass="121544">MESLSLPDRLALRLLEALLPSNPWEESTPPRCERHAAPSEAAERFEQLRSLVRAVTPTKPNSVTTVTVPVTCGPAVRRSSFRLPGASAAPAMDRGQMGPQAPGARGLAAEALAAGARERELSGIALWRVPGLKADDSAVRALFRDSLRVPAFVAAGIISCAASVSESDEACRHQAVQLAEEAWFQASGLPHSPEARERAYAAVTMLLRLLSPVRLGDELCIRAGIDPSLVLAAFDDDAARRIVSGLSLDAAAAAGSMLSDPDVADPYSFASMILPAAATTVRAVATARLADALGCGMAEAHVTPSDTVAAVAASARRSGEIILGMVERAVARWPFRRRVSLLQLLRVVTPELCEAGSRRLPRARCVHQALLDIGTRSVEASLRRGGAVQSLAEGPTRASSARRAPGITPWGVSELCRLVLPGLADRGTAAAASLQRALSEAATAVASRPPAQVGALRGALGGLGTLLRRAAFSPVRPAASGRILGPASRAAARLPADRRIPLAGYFGIVDALAERHPDLASIAGSVSARRRYCDFVLGGVASALGGDFERGLAVRELQASNLGVALQACATGHLSRVQPFAVELFTPVQQRFLAASQHGVVGRADDSRDGVAAGAAADARGGRAGGGGAASAAAAAATAGAGSDPEQVGGALLQEAIPPALRRAAIACLLDTQTFPLRARDGRPLVDPALARMLGEAEDLLCVPAREGRVTAWQLLCAIDAPVPRIIRMAVRALCGEVWFRERFRGAPFEQILAATKEEDHSPAASSSATTKVRTPPPQGAAGGGGTPRAGGITPPATAGGFGLAASPRGGGADSGSGSGSGTRSSAEGFADEEDDALSVASASDAAIAARNAAQAPVAFSFRATSLLALRLVNGAVRELGSGVPGLLTFADWVNLECANGYLGQLALDWLWCGALAGHAGASFIDRAAVRAAAEERVWDALRLQSPPQAPANVVAEGSAARIIDAAFGWNDGGAELDTVERHVSPDAESVEYLASPMASGSIEHVGGRTMAVRGHRALVTMRGVQRGLGAVPAHSVFMDGFISPVTKKEAGGSTVTSKQLRRLVSNGVLLTQTSDRTALLTPSSDRTDRSSGDRVMPLRAEARREWLRLHAAARQDVQRILVSVGDLFRPRALVAAEAGDGAVDIVVNTANRAWPSGGVLPLLVDRVQQGMASD</sequence>
<comment type="caution">
    <text evidence="2">The sequence shown here is derived from an EMBL/GenBank/DDBJ whole genome shotgun (WGS) entry which is preliminary data.</text>
</comment>
<dbReference type="AlphaFoldDB" id="A0A5A8EBJ4"/>
<feature type="compositionally biased region" description="Low complexity" evidence="1">
    <location>
        <begin position="790"/>
        <end position="799"/>
    </location>
</feature>
<evidence type="ECO:0000313" key="2">
    <source>
        <dbReference type="EMBL" id="KAA0174962.1"/>
    </source>
</evidence>
<protein>
    <submittedName>
        <fullName evidence="2">Uncharacterized protein</fullName>
    </submittedName>
</protein>
<organism evidence="2 3">
    <name type="scientific">Cafeteria roenbergensis</name>
    <name type="common">Marine flagellate</name>
    <dbReference type="NCBI Taxonomy" id="33653"/>
    <lineage>
        <taxon>Eukaryota</taxon>
        <taxon>Sar</taxon>
        <taxon>Stramenopiles</taxon>
        <taxon>Bigyra</taxon>
        <taxon>Opalozoa</taxon>
        <taxon>Bicosoecida</taxon>
        <taxon>Cafeteriaceae</taxon>
        <taxon>Cafeteria</taxon>
    </lineage>
</organism>
<name>A0A5A8EBJ4_CAFRO</name>
<dbReference type="Proteomes" id="UP000322899">
    <property type="component" value="Unassembled WGS sequence"/>
</dbReference>
<feature type="region of interest" description="Disordered" evidence="1">
    <location>
        <begin position="757"/>
        <end position="834"/>
    </location>
</feature>
<reference evidence="2 3" key="1">
    <citation type="submission" date="2019-07" db="EMBL/GenBank/DDBJ databases">
        <title>Genomes of Cafeteria roenbergensis.</title>
        <authorList>
            <person name="Fischer M.G."/>
            <person name="Hackl T."/>
            <person name="Roman M."/>
        </authorList>
    </citation>
    <scope>NUCLEOTIDE SEQUENCE [LARGE SCALE GENOMIC DNA]</scope>
    <source>
        <strain evidence="2 3">E4-10P</strain>
    </source>
</reference>